<protein>
    <submittedName>
        <fullName evidence="1">Uncharacterized protein</fullName>
    </submittedName>
</protein>
<reference evidence="1" key="1">
    <citation type="submission" date="2021-02" db="EMBL/GenBank/DDBJ databases">
        <authorList>
            <person name="Nowell W R."/>
        </authorList>
    </citation>
    <scope>NUCLEOTIDE SEQUENCE</scope>
</reference>
<organism evidence="1 2">
    <name type="scientific">Rotaria magnacalcarata</name>
    <dbReference type="NCBI Taxonomy" id="392030"/>
    <lineage>
        <taxon>Eukaryota</taxon>
        <taxon>Metazoa</taxon>
        <taxon>Spiralia</taxon>
        <taxon>Gnathifera</taxon>
        <taxon>Rotifera</taxon>
        <taxon>Eurotatoria</taxon>
        <taxon>Bdelloidea</taxon>
        <taxon>Philodinida</taxon>
        <taxon>Philodinidae</taxon>
        <taxon>Rotaria</taxon>
    </lineage>
</organism>
<dbReference type="InterPro" id="IPR036578">
    <property type="entry name" value="SMAD_MH1_sf"/>
</dbReference>
<comment type="caution">
    <text evidence="1">The sequence shown here is derived from an EMBL/GenBank/DDBJ whole genome shotgun (WGS) entry which is preliminary data.</text>
</comment>
<evidence type="ECO:0000313" key="2">
    <source>
        <dbReference type="Proteomes" id="UP000676336"/>
    </source>
</evidence>
<accession>A0A8S3IYV2</accession>
<dbReference type="AlphaFoldDB" id="A0A8S3IYV2"/>
<sequence length="107" mass="12322">MSNTSSASNRVASFINSVRNRRSVSPVVQRLLELCVHYQQQQQNNQNNLASPSSSNVNPIDLNEQSIRKIKHLFKKIPKPRRNSSIEELERAVLHKDSRTRCVTIRK</sequence>
<evidence type="ECO:0000313" key="1">
    <source>
        <dbReference type="EMBL" id="CAF5210555.1"/>
    </source>
</evidence>
<gene>
    <name evidence="1" type="ORF">SMN809_LOCUS78220</name>
</gene>
<dbReference type="EMBL" id="CAJOBI010339280">
    <property type="protein sequence ID" value="CAF5210555.1"/>
    <property type="molecule type" value="Genomic_DNA"/>
</dbReference>
<proteinExistence type="predicted"/>
<dbReference type="Proteomes" id="UP000676336">
    <property type="component" value="Unassembled WGS sequence"/>
</dbReference>
<dbReference type="SUPFAM" id="SSF56366">
    <property type="entry name" value="SMAD MH1 domain"/>
    <property type="match status" value="1"/>
</dbReference>
<name>A0A8S3IYV2_9BILA</name>